<dbReference type="Gene3D" id="1.10.287.950">
    <property type="entry name" value="Methyl-accepting chemotaxis protein"/>
    <property type="match status" value="1"/>
</dbReference>
<dbReference type="InterPro" id="IPR004089">
    <property type="entry name" value="MCPsignal_dom"/>
</dbReference>
<gene>
    <name evidence="6" type="ORF">V3I05_09725</name>
</gene>
<keyword evidence="4" id="KW-0472">Membrane</keyword>
<reference evidence="6 7" key="1">
    <citation type="submission" date="2024-02" db="EMBL/GenBank/DDBJ databases">
        <title>Genome and pathogenicity analysis of Helicobacter mastomyrinus isolated from mice.</title>
        <authorList>
            <person name="Zhu L."/>
        </authorList>
    </citation>
    <scope>NUCLEOTIDE SEQUENCE [LARGE SCALE GENOMIC DNA]</scope>
    <source>
        <strain evidence="6 7">Hm-17</strain>
    </source>
</reference>
<feature type="transmembrane region" description="Helical" evidence="4">
    <location>
        <begin position="235"/>
        <end position="255"/>
    </location>
</feature>
<keyword evidence="4" id="KW-0812">Transmembrane</keyword>
<sequence length="588" mass="66093">MRDLTERFKNLKLSTRLNVSLNILSALILITAILFFIFKYSFSNFIHIEESSLKIVQDNFTNLGNLSTKATEQIDIMQTHVKETRDSMANIEDLIEQFEFIGALNDKLIKLLVNPTDNTNKNLILQMTKSWNESFIRNDSDLKSFYPKINQVLNGNDSKSIAVRLQSYFEEIYAVLIDKISNTSTATNKKLSTSVSNLEEIAVGMNENSQSLSNMLENFTSLEKVRDRAIWQSNLIMAILIFIMLVTISLVLIVFKMLHNFTRDSQNVVTYLQDLSKGGEKLTAGGTLKLNRGKNDELRIVSVFINSFIDKMKQTIEIAGETSAEIVKLNEYITDLKNHIFDIGEKTQQNSQYGNAIVTGLDKNVETAGNVQETINQSKTYLDSTSNNVSQLLENLNQSIESQNELNSRLHNLAESVMSIQNVVELIHNISEQTNLLALNAAIEAARAGEHGRGFAVVADEVRKLAENTQKSLNEIEITITNVTENLESISHTVQDNSSIFTTLAQNGEISKESLENIQCNMNEVVNNINTQNEDTITLATQTKNIIDSMNIINQLLGESTQVIRTVMERSLKLKENDAILSKVIRGF</sequence>
<evidence type="ECO:0000256" key="1">
    <source>
        <dbReference type="ARBA" id="ARBA00023224"/>
    </source>
</evidence>
<dbReference type="RefSeq" id="WP_343353468.1">
    <property type="nucleotide sequence ID" value="NZ_CP145316.1"/>
</dbReference>
<keyword evidence="4" id="KW-1133">Transmembrane helix</keyword>
<evidence type="ECO:0000313" key="6">
    <source>
        <dbReference type="EMBL" id="XAM17950.1"/>
    </source>
</evidence>
<keyword evidence="7" id="KW-1185">Reference proteome</keyword>
<dbReference type="PROSITE" id="PS50111">
    <property type="entry name" value="CHEMOTAXIS_TRANSDUC_2"/>
    <property type="match status" value="1"/>
</dbReference>
<dbReference type="PANTHER" id="PTHR32089:SF112">
    <property type="entry name" value="LYSOZYME-LIKE PROTEIN-RELATED"/>
    <property type="match status" value="1"/>
</dbReference>
<dbReference type="Pfam" id="PF00015">
    <property type="entry name" value="MCPsignal"/>
    <property type="match status" value="1"/>
</dbReference>
<dbReference type="PANTHER" id="PTHR32089">
    <property type="entry name" value="METHYL-ACCEPTING CHEMOTAXIS PROTEIN MCPB"/>
    <property type="match status" value="1"/>
</dbReference>
<feature type="domain" description="Methyl-accepting transducer" evidence="5">
    <location>
        <begin position="318"/>
        <end position="554"/>
    </location>
</feature>
<name>A0ABZ3F6X7_9HELI</name>
<dbReference type="Proteomes" id="UP001434737">
    <property type="component" value="Chromosome"/>
</dbReference>
<evidence type="ECO:0000256" key="4">
    <source>
        <dbReference type="SAM" id="Phobius"/>
    </source>
</evidence>
<keyword evidence="1 2" id="KW-0807">Transducer</keyword>
<evidence type="ECO:0000256" key="2">
    <source>
        <dbReference type="PROSITE-ProRule" id="PRU00284"/>
    </source>
</evidence>
<keyword evidence="3" id="KW-0175">Coiled coil</keyword>
<evidence type="ECO:0000259" key="5">
    <source>
        <dbReference type="PROSITE" id="PS50111"/>
    </source>
</evidence>
<dbReference type="SUPFAM" id="SSF58104">
    <property type="entry name" value="Methyl-accepting chemotaxis protein (MCP) signaling domain"/>
    <property type="match status" value="1"/>
</dbReference>
<dbReference type="SMART" id="SM00283">
    <property type="entry name" value="MA"/>
    <property type="match status" value="1"/>
</dbReference>
<protein>
    <submittedName>
        <fullName evidence="6">Methyl-accepting chemotaxis protein</fullName>
    </submittedName>
</protein>
<accession>A0ABZ3F6X7</accession>
<evidence type="ECO:0000313" key="7">
    <source>
        <dbReference type="Proteomes" id="UP001434737"/>
    </source>
</evidence>
<organism evidence="6 7">
    <name type="scientific">Helicobacter mastomyrinus</name>
    <dbReference type="NCBI Taxonomy" id="287948"/>
    <lineage>
        <taxon>Bacteria</taxon>
        <taxon>Pseudomonadati</taxon>
        <taxon>Campylobacterota</taxon>
        <taxon>Epsilonproteobacteria</taxon>
        <taxon>Campylobacterales</taxon>
        <taxon>Helicobacteraceae</taxon>
        <taxon>Helicobacter</taxon>
    </lineage>
</organism>
<feature type="coiled-coil region" evidence="3">
    <location>
        <begin position="459"/>
        <end position="486"/>
    </location>
</feature>
<evidence type="ECO:0000256" key="3">
    <source>
        <dbReference type="SAM" id="Coils"/>
    </source>
</evidence>
<dbReference type="EMBL" id="CP145316">
    <property type="protein sequence ID" value="XAM17950.1"/>
    <property type="molecule type" value="Genomic_DNA"/>
</dbReference>
<feature type="transmembrane region" description="Helical" evidence="4">
    <location>
        <begin position="21"/>
        <end position="42"/>
    </location>
</feature>
<proteinExistence type="predicted"/>